<organismHost>
    <name type="scientific">Cynomys parvidens</name>
    <name type="common">Utah prairie dog</name>
    <dbReference type="NCBI Taxonomy" id="99827"/>
</organismHost>
<organismHost>
    <name type="scientific">Homo sapiens</name>
    <name type="common">Human</name>
    <dbReference type="NCBI Taxonomy" id="9606"/>
</organismHost>
<organismHost>
    <name type="scientific">Cynomys gunnisoni</name>
    <name type="common">Gunnison's prairie dog</name>
    <name type="synonym">Spermophilus gunnisoni</name>
    <dbReference type="NCBI Taxonomy" id="45479"/>
</organismHost>
<dbReference type="EMBL" id="MN648051">
    <property type="protein sequence ID" value="QGQ59863.1"/>
    <property type="molecule type" value="Genomic_DNA"/>
</dbReference>
<organismHost>
    <name type="scientific">Cynomys leucurus</name>
    <name type="common">White-tailed prairie dog</name>
    <dbReference type="NCBI Taxonomy" id="99825"/>
</organismHost>
<organismHost>
    <name type="scientific">Cynomys mexicanus</name>
    <name type="common">Mexican prairie dog</name>
    <dbReference type="NCBI Taxonomy" id="99826"/>
</organismHost>
<organismHost>
    <name type="scientific">Cynomys ludovicianus</name>
    <name type="common">Black-tailed prairie dog</name>
    <dbReference type="NCBI Taxonomy" id="45480"/>
</organismHost>
<organismHost>
    <name type="scientific">Gliridae</name>
    <name type="common">dormice</name>
    <dbReference type="NCBI Taxonomy" id="30650"/>
</organismHost>
<name>A0A650BUA7_MONPV</name>
<dbReference type="InterPro" id="IPR007596">
    <property type="entry name" value="Pox_A_type_inc"/>
</dbReference>
<organismHost>
    <name type="scientific">Mus musculus</name>
    <name type="common">Mouse</name>
    <dbReference type="NCBI Taxonomy" id="10090"/>
</organismHost>
<organism evidence="1 2">
    <name type="scientific">Monkeypox virus</name>
    <name type="common">MPXV</name>
    <dbReference type="NCBI Taxonomy" id="10244"/>
    <lineage>
        <taxon>Viruses</taxon>
        <taxon>Varidnaviria</taxon>
        <taxon>Bamfordvirae</taxon>
        <taxon>Nucleocytoviricota</taxon>
        <taxon>Pokkesviricetes</taxon>
        <taxon>Chitovirales</taxon>
        <taxon>Poxviridae</taxon>
        <taxon>Chordopoxvirinae</taxon>
        <taxon>Orthopoxvirus</taxon>
        <taxon>Orthopoxvirus monkeypox</taxon>
    </lineage>
</organism>
<reference evidence="1 2" key="1">
    <citation type="submission" date="2019-11" db="EMBL/GenBank/DDBJ databases">
        <authorList>
            <person name="Cohen Gihon I."/>
            <person name="Israeli O."/>
            <person name="Shifman O."/>
            <person name="Erez N."/>
            <person name="Melamed S."/>
            <person name="Paran N."/>
            <person name="Beth-Din A."/>
            <person name="Zvi A."/>
        </authorList>
    </citation>
    <scope>NUCLEOTIDE SEQUENCE [LARGE SCALE GENOMIC DNA]</scope>
    <source>
        <strain evidence="1 2">Israel_2018</strain>
    </source>
</reference>
<dbReference type="Proteomes" id="UP000424348">
    <property type="component" value="Genome"/>
</dbReference>
<organismHost>
    <name type="scientific">Heliosciurus ruwenzorii</name>
    <name type="common">Ruwenzori sun squirrel</name>
    <dbReference type="NCBI Taxonomy" id="226685"/>
</organismHost>
<gene>
    <name evidence="1" type="ORF">PDLMKLCO_00143</name>
</gene>
<dbReference type="GO" id="GO:0016032">
    <property type="term" value="P:viral process"/>
    <property type="evidence" value="ECO:0007669"/>
    <property type="project" value="InterPro"/>
</dbReference>
<evidence type="ECO:0000313" key="1">
    <source>
        <dbReference type="EMBL" id="QGQ59863.1"/>
    </source>
</evidence>
<proteinExistence type="predicted"/>
<dbReference type="Pfam" id="PF04508">
    <property type="entry name" value="Pox_A_type_inc"/>
    <property type="match status" value="1"/>
</dbReference>
<dbReference type="SMR" id="A0A650BUA7"/>
<evidence type="ECO:0000313" key="2">
    <source>
        <dbReference type="Proteomes" id="UP000424348"/>
    </source>
</evidence>
<sequence length="32" mass="3876">MLQRLQSRISDLEIQLNDCERNNEINADMEKR</sequence>
<protein>
    <submittedName>
        <fullName evidence="1">A-type inclusion protein A25</fullName>
    </submittedName>
</protein>
<accession>A0A650BUA7</accession>